<evidence type="ECO:0000313" key="1">
    <source>
        <dbReference type="EMBL" id="SIT55814.1"/>
    </source>
</evidence>
<sequence length="58" mass="6594">MLWTHDQHDRRRDQITLSALTLLAAPHSRSGLVLVKEWRGAHYLMYGLTYDAGSCPLA</sequence>
<dbReference type="AlphaFoldDB" id="A0A1R3V7D9"/>
<accession>A0A1R3V7D9</accession>
<proteinExistence type="predicted"/>
<dbReference type="Proteomes" id="UP000188388">
    <property type="component" value="Unassembled WGS sequence"/>
</dbReference>
<keyword evidence="2" id="KW-1185">Reference proteome</keyword>
<evidence type="ECO:0000313" key="2">
    <source>
        <dbReference type="Proteomes" id="UP000188388"/>
    </source>
</evidence>
<protein>
    <submittedName>
        <fullName evidence="1">Uncharacterized protein</fullName>
    </submittedName>
</protein>
<dbReference type="EMBL" id="FTPD01000017">
    <property type="protein sequence ID" value="SIT55814.1"/>
    <property type="molecule type" value="Genomic_DNA"/>
</dbReference>
<gene>
    <name evidence="1" type="ORF">BQ8794_240021</name>
</gene>
<name>A0A1R3V7D9_9HYPH</name>
<reference evidence="2" key="1">
    <citation type="submission" date="2017-01" db="EMBL/GenBank/DDBJ databases">
        <authorList>
            <person name="Brunel B."/>
        </authorList>
    </citation>
    <scope>NUCLEOTIDE SEQUENCE [LARGE SCALE GENOMIC DNA]</scope>
</reference>
<organism evidence="1 2">
    <name type="scientific">Mesorhizobium prunaredense</name>
    <dbReference type="NCBI Taxonomy" id="1631249"/>
    <lineage>
        <taxon>Bacteria</taxon>
        <taxon>Pseudomonadati</taxon>
        <taxon>Pseudomonadota</taxon>
        <taxon>Alphaproteobacteria</taxon>
        <taxon>Hyphomicrobiales</taxon>
        <taxon>Phyllobacteriaceae</taxon>
        <taxon>Mesorhizobium</taxon>
    </lineage>
</organism>